<dbReference type="OMA" id="KHESLMF"/>
<feature type="coiled-coil region" evidence="1">
    <location>
        <begin position="146"/>
        <end position="180"/>
    </location>
</feature>
<proteinExistence type="predicted"/>
<dbReference type="VEuPathDB" id="FungiDB:SPRG_10108"/>
<accession>A0A067CCN5</accession>
<dbReference type="AlphaFoldDB" id="A0A067CCN5"/>
<name>A0A067CCN5_SAPPC</name>
<evidence type="ECO:0000256" key="2">
    <source>
        <dbReference type="SAM" id="MobiDB-lite"/>
    </source>
</evidence>
<reference evidence="3 4" key="1">
    <citation type="journal article" date="2013" name="PLoS Genet.">
        <title>Distinctive expansion of potential virulence genes in the genome of the oomycete fish pathogen Saprolegnia parasitica.</title>
        <authorList>
            <person name="Jiang R.H."/>
            <person name="de Bruijn I."/>
            <person name="Haas B.J."/>
            <person name="Belmonte R."/>
            <person name="Lobach L."/>
            <person name="Christie J."/>
            <person name="van den Ackerveken G."/>
            <person name="Bottin A."/>
            <person name="Bulone V."/>
            <person name="Diaz-Moreno S.M."/>
            <person name="Dumas B."/>
            <person name="Fan L."/>
            <person name="Gaulin E."/>
            <person name="Govers F."/>
            <person name="Grenville-Briggs L.J."/>
            <person name="Horner N.R."/>
            <person name="Levin J.Z."/>
            <person name="Mammella M."/>
            <person name="Meijer H.J."/>
            <person name="Morris P."/>
            <person name="Nusbaum C."/>
            <person name="Oome S."/>
            <person name="Phillips A.J."/>
            <person name="van Rooyen D."/>
            <person name="Rzeszutek E."/>
            <person name="Saraiva M."/>
            <person name="Secombes C.J."/>
            <person name="Seidl M.F."/>
            <person name="Snel B."/>
            <person name="Stassen J.H."/>
            <person name="Sykes S."/>
            <person name="Tripathy S."/>
            <person name="van den Berg H."/>
            <person name="Vega-Arreguin J.C."/>
            <person name="Wawra S."/>
            <person name="Young S.K."/>
            <person name="Zeng Q."/>
            <person name="Dieguez-Uribeondo J."/>
            <person name="Russ C."/>
            <person name="Tyler B.M."/>
            <person name="van West P."/>
        </authorList>
    </citation>
    <scope>NUCLEOTIDE SEQUENCE [LARGE SCALE GENOMIC DNA]</scope>
    <source>
        <strain evidence="3 4">CBS 223.65</strain>
    </source>
</reference>
<organism evidence="3 4">
    <name type="scientific">Saprolegnia parasitica (strain CBS 223.65)</name>
    <dbReference type="NCBI Taxonomy" id="695850"/>
    <lineage>
        <taxon>Eukaryota</taxon>
        <taxon>Sar</taxon>
        <taxon>Stramenopiles</taxon>
        <taxon>Oomycota</taxon>
        <taxon>Saprolegniomycetes</taxon>
        <taxon>Saprolegniales</taxon>
        <taxon>Saprolegniaceae</taxon>
        <taxon>Saprolegnia</taxon>
    </lineage>
</organism>
<gene>
    <name evidence="3" type="ORF">SPRG_10108</name>
</gene>
<dbReference type="Proteomes" id="UP000030745">
    <property type="component" value="Unassembled WGS sequence"/>
</dbReference>
<evidence type="ECO:0000313" key="4">
    <source>
        <dbReference type="Proteomes" id="UP000030745"/>
    </source>
</evidence>
<feature type="coiled-coil region" evidence="1">
    <location>
        <begin position="735"/>
        <end position="829"/>
    </location>
</feature>
<feature type="coiled-coil region" evidence="1">
    <location>
        <begin position="321"/>
        <end position="383"/>
    </location>
</feature>
<dbReference type="GeneID" id="24132232"/>
<dbReference type="RefSeq" id="XP_012204645.1">
    <property type="nucleotide sequence ID" value="XM_012349255.1"/>
</dbReference>
<dbReference type="KEGG" id="spar:SPRG_10108"/>
<keyword evidence="1" id="KW-0175">Coiled coil</keyword>
<feature type="compositionally biased region" description="Basic residues" evidence="2">
    <location>
        <begin position="518"/>
        <end position="528"/>
    </location>
</feature>
<feature type="non-terminal residue" evidence="3">
    <location>
        <position position="1"/>
    </location>
</feature>
<feature type="compositionally biased region" description="Acidic residues" evidence="2">
    <location>
        <begin position="453"/>
        <end position="466"/>
    </location>
</feature>
<dbReference type="EMBL" id="KK583240">
    <property type="protein sequence ID" value="KDO24577.1"/>
    <property type="molecule type" value="Genomic_DNA"/>
</dbReference>
<evidence type="ECO:0000256" key="1">
    <source>
        <dbReference type="SAM" id="Coils"/>
    </source>
</evidence>
<dbReference type="OrthoDB" id="72944at2759"/>
<sequence>MEVPSLETKAALELDSYLAEAEVEPTLTKDQHIAILKERLARRCALIDTIRHAYYRDVIVVKENLLARELHPSTGSVDERVHALPSVDLRDTLPLFAPSQTYLRVHPCDVCGGSLELVHGETQELNEARSLCAKAQKGEQNMKGIVHRLRAELKEATEISDALQQRLRALTKENAFTLEQLQISRKAEREQKTWLAELKSKLHAATATSESVSKLTQQLKELHAEHDEVTRQTKLLVRQRDDMQDELDALVLSHAALKADCMRHQSECEATKRQLDDMTDLKTHFATEFNALAAKHKEQLHVSEIVQESLVKCKQDLATLSTKFEQTKRQLEDQLAGEEMERESTHERYLEEKKRCKQLTAEAERARRDMTEYQELYAQVVSQADGVERAHQAHVLEEAALWTEEWHFMRLALDQALMRENDLASEVMKRYYDDDKDTDGDGDTGFFIPSYNEDADEDDEDVEDSDSERQSTPQLPSRPMTPMTDASLVADAPRQPTPSSAGRQENLDRPGSVETDSKKRRPVSRKTSKNGELAHLLSEMKDMQDKCKVLRNKAHEADKHVAQQTAKINELTLTNQALEATIKDYVSENSERNQSETELFRTLKSLRENIEALKAEITRYERKVTSFEGFFSSIACEIYHFYQNSQLLAPIEVLPVVVPEDEPSKATLPPEILAKRAIMKRELYEEKVVNNYIYVYNERIELYLVDLKRAYDFMLEVKHESLMFKKTCESQAGTIEKLQDSVERLKMALDTERTSMAKLERMSRITTNDLTQLQDKMRSYERESSDIELERNRLLEEKRKIAFIMMEKSKTLDREIDLNQQMAKRLQEKDSDMSRLHDTVSTLAAAVKTFEDAIQFRKDTNRDVGILVLPTLDDTSMQTDPWKPQGLILRQRNSSNQVPQRYEGPVKIMVACPSLDVLLGEKTLDRPVTSASMTALPSAVDNNNHTSGRRVQTADAVLLGASHRKPQRKTHVGRINLPRVNLPRHPSSTSLDPLVDNFVDGAT</sequence>
<keyword evidence="4" id="KW-1185">Reference proteome</keyword>
<evidence type="ECO:0000313" key="3">
    <source>
        <dbReference type="EMBL" id="KDO24577.1"/>
    </source>
</evidence>
<protein>
    <submittedName>
        <fullName evidence="3">Uncharacterized protein</fullName>
    </submittedName>
</protein>
<feature type="coiled-coil region" evidence="1">
    <location>
        <begin position="533"/>
        <end position="623"/>
    </location>
</feature>
<feature type="region of interest" description="Disordered" evidence="2">
    <location>
        <begin position="433"/>
        <end position="533"/>
    </location>
</feature>